<gene>
    <name evidence="2" type="ordered locus">Terro_2036</name>
    <name evidence="3" type="ordered locus">Terro_2403</name>
</gene>
<dbReference type="Proteomes" id="UP000006056">
    <property type="component" value="Chromosome"/>
</dbReference>
<dbReference type="EMBL" id="CP003379">
    <property type="protein sequence ID" value="AFL88319.1"/>
    <property type="molecule type" value="Genomic_DNA"/>
</dbReference>
<dbReference type="AlphaFoldDB" id="I3ZHE3"/>
<reference evidence="3 4" key="1">
    <citation type="submission" date="2012-06" db="EMBL/GenBank/DDBJ databases">
        <title>Complete genome of Terriglobus roseus DSM 18391.</title>
        <authorList>
            <consortium name="US DOE Joint Genome Institute (JGI-PGF)"/>
            <person name="Lucas S."/>
            <person name="Copeland A."/>
            <person name="Lapidus A."/>
            <person name="Glavina del Rio T."/>
            <person name="Dalin E."/>
            <person name="Tice H."/>
            <person name="Bruce D."/>
            <person name="Goodwin L."/>
            <person name="Pitluck S."/>
            <person name="Peters L."/>
            <person name="Mikhailova N."/>
            <person name="Munk A.C.C."/>
            <person name="Kyrpides N."/>
            <person name="Mavromatis K."/>
            <person name="Ivanova N."/>
            <person name="Brettin T."/>
            <person name="Detter J.C."/>
            <person name="Han C."/>
            <person name="Larimer F."/>
            <person name="Land M."/>
            <person name="Hauser L."/>
            <person name="Markowitz V."/>
            <person name="Cheng J.-F."/>
            <person name="Hugenholtz P."/>
            <person name="Woyke T."/>
            <person name="Wu D."/>
            <person name="Brambilla E."/>
            <person name="Klenk H.-P."/>
            <person name="Eisen J.A."/>
        </authorList>
    </citation>
    <scope>NUCLEOTIDE SEQUENCE [LARGE SCALE GENOMIC DNA]</scope>
    <source>
        <strain evidence="3">DSM 18391</strain>
        <strain evidence="4">DSM 18391 / NRRL B-41598 / KBS 63</strain>
    </source>
</reference>
<evidence type="ECO:0000313" key="2">
    <source>
        <dbReference type="EMBL" id="AFL88319.1"/>
    </source>
</evidence>
<dbReference type="STRING" id="926566.Terro_2036"/>
<dbReference type="GO" id="GO:0016787">
    <property type="term" value="F:hydrolase activity"/>
    <property type="evidence" value="ECO:0007669"/>
    <property type="project" value="UniProtKB-KW"/>
</dbReference>
<accession>I3ZHE3</accession>
<protein>
    <submittedName>
        <fullName evidence="3">Putative TIM-barrel fold metal-dependent hydrolase</fullName>
    </submittedName>
</protein>
<dbReference type="Gene3D" id="3.20.20.140">
    <property type="entry name" value="Metal-dependent hydrolases"/>
    <property type="match status" value="1"/>
</dbReference>
<keyword evidence="3" id="KW-0378">Hydrolase</keyword>
<feature type="domain" description="Amidohydrolase-related" evidence="1">
    <location>
        <begin position="177"/>
        <end position="346"/>
    </location>
</feature>
<dbReference type="InterPro" id="IPR006680">
    <property type="entry name" value="Amidohydro-rel"/>
</dbReference>
<dbReference type="SUPFAM" id="SSF51556">
    <property type="entry name" value="Metallo-dependent hydrolases"/>
    <property type="match status" value="1"/>
</dbReference>
<dbReference type="PATRIC" id="fig|926566.3.peg.2013"/>
<proteinExistence type="predicted"/>
<evidence type="ECO:0000259" key="1">
    <source>
        <dbReference type="Pfam" id="PF04909"/>
    </source>
</evidence>
<sequence>MTMTTRFEASYPSLILLVALVALLSLLPMRGQNSAYEFNDAHFHLTNYVQEGPDISEFVKIMGTKVGRVALFGIPLQQQWSYRISGENAPRYYLDTDAKLYYYSFVDAVIAEQYKSLPQTDQERFDPMITGFNPTDMYAVDHIRRVLKTYPGVFTGVGEFSIHKEFVASKIVGDVASLTDPALDRILDFAGESGLVVILHNDIDVPFPKPAHDAAYAKELESLFRRHANTTIIWAHIGLGRIVKPSSDQRAFVEKILSDPTLTNVYCDVSWDETAKYLVGQPNGFQAARELATRFPDRFIFGTDEVAPSNAESYMKVYEQYKPLLEALPPAVREKLLKSNYERVFGNGRRRVRVWEAENLRNDRKTE</sequence>
<dbReference type="InterPro" id="IPR032466">
    <property type="entry name" value="Metal_Hydrolase"/>
</dbReference>
<evidence type="ECO:0000313" key="3">
    <source>
        <dbReference type="EMBL" id="AFL88661.1"/>
    </source>
</evidence>
<dbReference type="KEGG" id="trs:Terro_2036"/>
<dbReference type="HOGENOM" id="CLU_059515_0_0_0"/>
<dbReference type="eggNOG" id="COG2159">
    <property type="taxonomic scope" value="Bacteria"/>
</dbReference>
<organism evidence="3 4">
    <name type="scientific">Terriglobus roseus (strain DSM 18391 / NRRL B-41598 / KBS 63)</name>
    <dbReference type="NCBI Taxonomy" id="926566"/>
    <lineage>
        <taxon>Bacteria</taxon>
        <taxon>Pseudomonadati</taxon>
        <taxon>Acidobacteriota</taxon>
        <taxon>Terriglobia</taxon>
        <taxon>Terriglobales</taxon>
        <taxon>Acidobacteriaceae</taxon>
        <taxon>Terriglobus</taxon>
    </lineage>
</organism>
<dbReference type="EMBL" id="CP003379">
    <property type="protein sequence ID" value="AFL88661.1"/>
    <property type="molecule type" value="Genomic_DNA"/>
</dbReference>
<dbReference type="Pfam" id="PF04909">
    <property type="entry name" value="Amidohydro_2"/>
    <property type="match status" value="1"/>
</dbReference>
<name>I3ZHE3_TERRK</name>
<dbReference type="KEGG" id="trs:Terro_2403"/>
<keyword evidence="4" id="KW-1185">Reference proteome</keyword>
<evidence type="ECO:0000313" key="4">
    <source>
        <dbReference type="Proteomes" id="UP000006056"/>
    </source>
</evidence>
<dbReference type="RefSeq" id="WP_014785888.1">
    <property type="nucleotide sequence ID" value="NC_018014.1"/>
</dbReference>